<organism evidence="2 3">
    <name type="scientific">Haloterrigena alkaliphila</name>
    <dbReference type="NCBI Taxonomy" id="2816475"/>
    <lineage>
        <taxon>Archaea</taxon>
        <taxon>Methanobacteriati</taxon>
        <taxon>Methanobacteriota</taxon>
        <taxon>Stenosarchaea group</taxon>
        <taxon>Halobacteria</taxon>
        <taxon>Halobacteriales</taxon>
        <taxon>Natrialbaceae</taxon>
        <taxon>Haloterrigena</taxon>
    </lineage>
</organism>
<dbReference type="GeneID" id="63187630"/>
<dbReference type="RefSeq" id="WP_207287338.1">
    <property type="nucleotide sequence ID" value="NZ_CP071462.1"/>
</dbReference>
<dbReference type="AlphaFoldDB" id="A0A8A2VC45"/>
<dbReference type="EMBL" id="CP071462">
    <property type="protein sequence ID" value="QSW97745.1"/>
    <property type="molecule type" value="Genomic_DNA"/>
</dbReference>
<reference evidence="2 3" key="1">
    <citation type="submission" date="2021-03" db="EMBL/GenBank/DDBJ databases">
        <title>Haloterrigena longa sp. nov. and Haloterrigena limicola sp. nov., extremely halophilic archaea isolated from a salt lake.</title>
        <authorList>
            <person name="Henglin C."/>
        </authorList>
    </citation>
    <scope>NUCLEOTIDE SEQUENCE [LARGE SCALE GENOMIC DNA]</scope>
    <source>
        <strain evidence="2 3">KZCA68</strain>
    </source>
</reference>
<name>A0A8A2VC45_9EURY</name>
<evidence type="ECO:0000256" key="1">
    <source>
        <dbReference type="SAM" id="MobiDB-lite"/>
    </source>
</evidence>
<sequence>MDAGLATTALERLRSNGATGLLADARDFLSWKTQRVGRYYARALRSRLSGRPHPWRPIEVPARSIEWTMKREPVHGGADVVRFHNRRHAGAVVGGDWDRLLSVRFEEMPKYRAVAARFEDGVPWEETDIFAELAETIAERGRFDGCESRADLRERYREIDELYERIREAGYRGPDELGGPLGVESRLDLPTVNVGRDGRLVSAQGGGYHRISIAKLLDLEIPVRVVVRHAEWQEIRETVAAAESIVDVPADYRQHLDHPDLRAVRPEPERADRVGTFGDDDACGATDIGTSDTGTSDTGASDGSRLEEPADD</sequence>
<dbReference type="KEGG" id="hakz:J0X25_09955"/>
<evidence type="ECO:0008006" key="4">
    <source>
        <dbReference type="Google" id="ProtNLM"/>
    </source>
</evidence>
<evidence type="ECO:0000313" key="3">
    <source>
        <dbReference type="Proteomes" id="UP000663203"/>
    </source>
</evidence>
<gene>
    <name evidence="2" type="ORF">J0X25_09955</name>
</gene>
<dbReference type="Proteomes" id="UP000663203">
    <property type="component" value="Chromosome"/>
</dbReference>
<keyword evidence="3" id="KW-1185">Reference proteome</keyword>
<feature type="compositionally biased region" description="Basic and acidic residues" evidence="1">
    <location>
        <begin position="261"/>
        <end position="273"/>
    </location>
</feature>
<feature type="compositionally biased region" description="Low complexity" evidence="1">
    <location>
        <begin position="284"/>
        <end position="303"/>
    </location>
</feature>
<feature type="region of interest" description="Disordered" evidence="1">
    <location>
        <begin position="261"/>
        <end position="312"/>
    </location>
</feature>
<proteinExistence type="predicted"/>
<accession>A0A8A2VC45</accession>
<evidence type="ECO:0000313" key="2">
    <source>
        <dbReference type="EMBL" id="QSW97745.1"/>
    </source>
</evidence>
<protein>
    <recommendedName>
        <fullName evidence="4">ParB-like nuclease domain-containing protein</fullName>
    </recommendedName>
</protein>